<sequence>MMIVSLPRYNPPTLPNRLHYIPTCPKYQLNSTTHDYAYLPKQHDSPFPLPESEEGKETTTASTSISGGHENCDYMLCSKQGRPETEWLQMMDDMDRRKETQGFWKGQKRKKKPPPPPPRTKAKKETKRKRKRGTDRSLRPSGFVLPENKIKLGVMISFLFSPRLVSSKIPMYWGFCARALSLSLCFFSPSRRRSQKPPLLSVFPRRHPSIHQSIPN</sequence>
<evidence type="ECO:0000313" key="2">
    <source>
        <dbReference type="EMBL" id="KAK3335714.1"/>
    </source>
</evidence>
<feature type="region of interest" description="Disordered" evidence="1">
    <location>
        <begin position="191"/>
        <end position="216"/>
    </location>
</feature>
<feature type="region of interest" description="Disordered" evidence="1">
    <location>
        <begin position="100"/>
        <end position="142"/>
    </location>
</feature>
<proteinExistence type="predicted"/>
<name>A0AAE0J2K2_9PEZI</name>
<accession>A0AAE0J2K2</accession>
<evidence type="ECO:0000256" key="1">
    <source>
        <dbReference type="SAM" id="MobiDB-lite"/>
    </source>
</evidence>
<keyword evidence="3" id="KW-1185">Reference proteome</keyword>
<feature type="region of interest" description="Disordered" evidence="1">
    <location>
        <begin position="41"/>
        <end position="67"/>
    </location>
</feature>
<organism evidence="2 3">
    <name type="scientific">Cercophora scortea</name>
    <dbReference type="NCBI Taxonomy" id="314031"/>
    <lineage>
        <taxon>Eukaryota</taxon>
        <taxon>Fungi</taxon>
        <taxon>Dikarya</taxon>
        <taxon>Ascomycota</taxon>
        <taxon>Pezizomycotina</taxon>
        <taxon>Sordariomycetes</taxon>
        <taxon>Sordariomycetidae</taxon>
        <taxon>Sordariales</taxon>
        <taxon>Lasiosphaeriaceae</taxon>
        <taxon>Cercophora</taxon>
    </lineage>
</organism>
<comment type="caution">
    <text evidence="2">The sequence shown here is derived from an EMBL/GenBank/DDBJ whole genome shotgun (WGS) entry which is preliminary data.</text>
</comment>
<evidence type="ECO:0000313" key="3">
    <source>
        <dbReference type="Proteomes" id="UP001286456"/>
    </source>
</evidence>
<dbReference type="AlphaFoldDB" id="A0AAE0J2K2"/>
<reference evidence="2" key="2">
    <citation type="submission" date="2023-06" db="EMBL/GenBank/DDBJ databases">
        <authorList>
            <consortium name="Lawrence Berkeley National Laboratory"/>
            <person name="Haridas S."/>
            <person name="Hensen N."/>
            <person name="Bonometti L."/>
            <person name="Westerberg I."/>
            <person name="Brannstrom I.O."/>
            <person name="Guillou S."/>
            <person name="Cros-Aarteil S."/>
            <person name="Calhoun S."/>
            <person name="Kuo A."/>
            <person name="Mondo S."/>
            <person name="Pangilinan J."/>
            <person name="Riley R."/>
            <person name="Labutti K."/>
            <person name="Andreopoulos B."/>
            <person name="Lipzen A."/>
            <person name="Chen C."/>
            <person name="Yanf M."/>
            <person name="Daum C."/>
            <person name="Ng V."/>
            <person name="Clum A."/>
            <person name="Steindorff A."/>
            <person name="Ohm R."/>
            <person name="Martin F."/>
            <person name="Silar P."/>
            <person name="Natvig D."/>
            <person name="Lalanne C."/>
            <person name="Gautier V."/>
            <person name="Ament-Velasquez S.L."/>
            <person name="Kruys A."/>
            <person name="Hutchinson M.I."/>
            <person name="Powell A.J."/>
            <person name="Barry K."/>
            <person name="Miller A.N."/>
            <person name="Grigoriev I.V."/>
            <person name="Debuchy R."/>
            <person name="Gladieux P."/>
            <person name="Thoren M.H."/>
            <person name="Johannesson H."/>
        </authorList>
    </citation>
    <scope>NUCLEOTIDE SEQUENCE</scope>
    <source>
        <strain evidence="2">SMH4131-1</strain>
    </source>
</reference>
<reference evidence="2" key="1">
    <citation type="journal article" date="2023" name="Mol. Phylogenet. Evol.">
        <title>Genome-scale phylogeny and comparative genomics of the fungal order Sordariales.</title>
        <authorList>
            <person name="Hensen N."/>
            <person name="Bonometti L."/>
            <person name="Westerberg I."/>
            <person name="Brannstrom I.O."/>
            <person name="Guillou S."/>
            <person name="Cros-Aarteil S."/>
            <person name="Calhoun S."/>
            <person name="Haridas S."/>
            <person name="Kuo A."/>
            <person name="Mondo S."/>
            <person name="Pangilinan J."/>
            <person name="Riley R."/>
            <person name="LaButti K."/>
            <person name="Andreopoulos B."/>
            <person name="Lipzen A."/>
            <person name="Chen C."/>
            <person name="Yan M."/>
            <person name="Daum C."/>
            <person name="Ng V."/>
            <person name="Clum A."/>
            <person name="Steindorff A."/>
            <person name="Ohm R.A."/>
            <person name="Martin F."/>
            <person name="Silar P."/>
            <person name="Natvig D.O."/>
            <person name="Lalanne C."/>
            <person name="Gautier V."/>
            <person name="Ament-Velasquez S.L."/>
            <person name="Kruys A."/>
            <person name="Hutchinson M.I."/>
            <person name="Powell A.J."/>
            <person name="Barry K."/>
            <person name="Miller A.N."/>
            <person name="Grigoriev I.V."/>
            <person name="Debuchy R."/>
            <person name="Gladieux P."/>
            <person name="Hiltunen Thoren M."/>
            <person name="Johannesson H."/>
        </authorList>
    </citation>
    <scope>NUCLEOTIDE SEQUENCE</scope>
    <source>
        <strain evidence="2">SMH4131-1</strain>
    </source>
</reference>
<dbReference type="EMBL" id="JAUEPO010000001">
    <property type="protein sequence ID" value="KAK3335714.1"/>
    <property type="molecule type" value="Genomic_DNA"/>
</dbReference>
<protein>
    <submittedName>
        <fullName evidence="2">Uncharacterized protein</fullName>
    </submittedName>
</protein>
<gene>
    <name evidence="2" type="ORF">B0T19DRAFT_16326</name>
</gene>
<feature type="compositionally biased region" description="Basic residues" evidence="1">
    <location>
        <begin position="120"/>
        <end position="133"/>
    </location>
</feature>
<dbReference type="Proteomes" id="UP001286456">
    <property type="component" value="Unassembled WGS sequence"/>
</dbReference>